<evidence type="ECO:0000313" key="1">
    <source>
        <dbReference type="EMBL" id="GMS86339.1"/>
    </source>
</evidence>
<sequence length="85" mass="10076">LRFTDFECVFIFDESSTTKFCHKIHPTRSNEGNRHNAWRDEFHFVNLPNSRLNNVQCIPMTFRTEIATILLDTFVAWHLSVDLFS</sequence>
<dbReference type="EMBL" id="BTSX01000002">
    <property type="protein sequence ID" value="GMS86339.1"/>
    <property type="molecule type" value="Genomic_DNA"/>
</dbReference>
<name>A0AAV5SYA4_9BILA</name>
<feature type="non-terminal residue" evidence="1">
    <location>
        <position position="1"/>
    </location>
</feature>
<comment type="caution">
    <text evidence="1">The sequence shown here is derived from an EMBL/GenBank/DDBJ whole genome shotgun (WGS) entry which is preliminary data.</text>
</comment>
<keyword evidence="2" id="KW-1185">Reference proteome</keyword>
<dbReference type="Proteomes" id="UP001432027">
    <property type="component" value="Unassembled WGS sequence"/>
</dbReference>
<accession>A0AAV5SYA4</accession>
<proteinExistence type="predicted"/>
<reference evidence="1" key="1">
    <citation type="submission" date="2023-10" db="EMBL/GenBank/DDBJ databases">
        <title>Genome assembly of Pristionchus species.</title>
        <authorList>
            <person name="Yoshida K."/>
            <person name="Sommer R.J."/>
        </authorList>
    </citation>
    <scope>NUCLEOTIDE SEQUENCE</scope>
    <source>
        <strain evidence="1">RS0144</strain>
    </source>
</reference>
<protein>
    <submittedName>
        <fullName evidence="1">Uncharacterized protein</fullName>
    </submittedName>
</protein>
<gene>
    <name evidence="1" type="ORF">PENTCL1PPCAC_8514</name>
</gene>
<dbReference type="AlphaFoldDB" id="A0AAV5SYA4"/>
<feature type="non-terminal residue" evidence="1">
    <location>
        <position position="85"/>
    </location>
</feature>
<organism evidence="1 2">
    <name type="scientific">Pristionchus entomophagus</name>
    <dbReference type="NCBI Taxonomy" id="358040"/>
    <lineage>
        <taxon>Eukaryota</taxon>
        <taxon>Metazoa</taxon>
        <taxon>Ecdysozoa</taxon>
        <taxon>Nematoda</taxon>
        <taxon>Chromadorea</taxon>
        <taxon>Rhabditida</taxon>
        <taxon>Rhabditina</taxon>
        <taxon>Diplogasteromorpha</taxon>
        <taxon>Diplogasteroidea</taxon>
        <taxon>Neodiplogasteridae</taxon>
        <taxon>Pristionchus</taxon>
    </lineage>
</organism>
<evidence type="ECO:0000313" key="2">
    <source>
        <dbReference type="Proteomes" id="UP001432027"/>
    </source>
</evidence>